<sequence length="171" mass="19930">MFYACTLFVMHLECRKKAVKVNKMQQEEKKPLTAQEQAQIEQQRVAWQRECFQNAQKYLAEKGIMPKSVIDKDSRFLAPLCAMWKFKAQNGKSYWVITGRLPTDHADVSAAKDARDAMRYFSLQWQLKADQIMSAGARDKTQVDFANLLINRAHGLYEMHENEQLWANEPK</sequence>
<reference evidence="1 2" key="1">
    <citation type="submission" date="2019-07" db="EMBL/GenBank/DDBJ databases">
        <title>Whole genome shotgun sequence of Pseudoalteromonas atlantica NBRC 103033.</title>
        <authorList>
            <person name="Hosoyama A."/>
            <person name="Uohara A."/>
            <person name="Ohji S."/>
            <person name="Ichikawa N."/>
        </authorList>
    </citation>
    <scope>NUCLEOTIDE SEQUENCE [LARGE SCALE GENOMIC DNA]</scope>
    <source>
        <strain evidence="1 2">NBRC 103033</strain>
    </source>
</reference>
<accession>A0ABQ0UHT3</accession>
<dbReference type="Pfam" id="PF16108">
    <property type="entry name" value="DUF4826"/>
    <property type="match status" value="1"/>
</dbReference>
<dbReference type="EMBL" id="BJUT01000052">
    <property type="protein sequence ID" value="GEK78016.1"/>
    <property type="molecule type" value="Genomic_DNA"/>
</dbReference>
<proteinExistence type="predicted"/>
<keyword evidence="2" id="KW-1185">Reference proteome</keyword>
<name>A0ABQ0UHT3_PSEAF</name>
<evidence type="ECO:0000313" key="1">
    <source>
        <dbReference type="EMBL" id="GEK78016.1"/>
    </source>
</evidence>
<evidence type="ECO:0000313" key="2">
    <source>
        <dbReference type="Proteomes" id="UP000321189"/>
    </source>
</evidence>
<protein>
    <recommendedName>
        <fullName evidence="3">DUF4826 domain-containing protein</fullName>
    </recommendedName>
</protein>
<comment type="caution">
    <text evidence="1">The sequence shown here is derived from an EMBL/GenBank/DDBJ whole genome shotgun (WGS) entry which is preliminary data.</text>
</comment>
<gene>
    <name evidence="1" type="ORF">PAT01_33200</name>
</gene>
<dbReference type="InterPro" id="IPR032251">
    <property type="entry name" value="DUF4826"/>
</dbReference>
<dbReference type="Proteomes" id="UP000321189">
    <property type="component" value="Unassembled WGS sequence"/>
</dbReference>
<organism evidence="1 2">
    <name type="scientific">Pseudoalteromonas atlantica</name>
    <name type="common">Alteromonas atlantica</name>
    <dbReference type="NCBI Taxonomy" id="288"/>
    <lineage>
        <taxon>Bacteria</taxon>
        <taxon>Pseudomonadati</taxon>
        <taxon>Pseudomonadota</taxon>
        <taxon>Gammaproteobacteria</taxon>
        <taxon>Alteromonadales</taxon>
        <taxon>Pseudoalteromonadaceae</taxon>
        <taxon>Pseudoalteromonas</taxon>
    </lineage>
</organism>
<evidence type="ECO:0008006" key="3">
    <source>
        <dbReference type="Google" id="ProtNLM"/>
    </source>
</evidence>